<accession>A0A3D9KWN5</accession>
<keyword evidence="3" id="KW-1185">Reference proteome</keyword>
<evidence type="ECO:0000313" key="3">
    <source>
        <dbReference type="Proteomes" id="UP000256779"/>
    </source>
</evidence>
<reference evidence="2 3" key="1">
    <citation type="submission" date="2018-07" db="EMBL/GenBank/DDBJ databases">
        <title>Genomic Encyclopedia of Type Strains, Phase IV (KMG-IV): sequencing the most valuable type-strain genomes for metagenomic binning, comparative biology and taxonomic classification.</title>
        <authorList>
            <person name="Goeker M."/>
        </authorList>
    </citation>
    <scope>NUCLEOTIDE SEQUENCE [LARGE SCALE GENOMIC DNA]</scope>
    <source>
        <strain evidence="2 3">DSM 4134</strain>
    </source>
</reference>
<feature type="chain" id="PRO_5017727821" evidence="1">
    <location>
        <begin position="25"/>
        <end position="159"/>
    </location>
</feature>
<evidence type="ECO:0000256" key="1">
    <source>
        <dbReference type="SAM" id="SignalP"/>
    </source>
</evidence>
<sequence length="159" mass="18572">MSRLIRRLIISGFSFLLFSSVVYAQHTTISEDDVSFEILKWHFHYYPKSESLQWVELGEGLLKAQVAFEGNVVSIIYNVSGKRLMEEVDLTDNIPVTVSYYLDERYEKYKVQSFIKYTDFSQDRIAYRMKLKSKQKGAEDLEFDENLIPVDFALVSKAN</sequence>
<dbReference type="AlphaFoldDB" id="A0A3D9KWN5"/>
<keyword evidence="1" id="KW-0732">Signal</keyword>
<feature type="signal peptide" evidence="1">
    <location>
        <begin position="1"/>
        <end position="24"/>
    </location>
</feature>
<gene>
    <name evidence="2" type="ORF">C7460_12830</name>
</gene>
<dbReference type="Gene3D" id="3.10.450.360">
    <property type="match status" value="1"/>
</dbReference>
<name>A0A3D9KWN5_MARFU</name>
<protein>
    <submittedName>
        <fullName evidence="2">Uncharacterized protein</fullName>
    </submittedName>
</protein>
<dbReference type="Proteomes" id="UP000256779">
    <property type="component" value="Unassembled WGS sequence"/>
</dbReference>
<dbReference type="EMBL" id="QREG01000028">
    <property type="protein sequence ID" value="RED92813.1"/>
    <property type="molecule type" value="Genomic_DNA"/>
</dbReference>
<evidence type="ECO:0000313" key="2">
    <source>
        <dbReference type="EMBL" id="RED92813.1"/>
    </source>
</evidence>
<proteinExistence type="predicted"/>
<organism evidence="2 3">
    <name type="scientific">Marinoscillum furvescens DSM 4134</name>
    <dbReference type="NCBI Taxonomy" id="1122208"/>
    <lineage>
        <taxon>Bacteria</taxon>
        <taxon>Pseudomonadati</taxon>
        <taxon>Bacteroidota</taxon>
        <taxon>Cytophagia</taxon>
        <taxon>Cytophagales</taxon>
        <taxon>Reichenbachiellaceae</taxon>
        <taxon>Marinoscillum</taxon>
    </lineage>
</organism>
<dbReference type="RefSeq" id="WP_115870106.1">
    <property type="nucleotide sequence ID" value="NZ_QREG01000028.1"/>
</dbReference>
<comment type="caution">
    <text evidence="2">The sequence shown here is derived from an EMBL/GenBank/DDBJ whole genome shotgun (WGS) entry which is preliminary data.</text>
</comment>